<dbReference type="InterPro" id="IPR051687">
    <property type="entry name" value="Peroxisomal_Beta-Oxidation"/>
</dbReference>
<keyword evidence="7" id="KW-0576">Peroxisome</keyword>
<evidence type="ECO:0000313" key="14">
    <source>
        <dbReference type="RefSeq" id="XP_034241677.1"/>
    </source>
</evidence>
<dbReference type="PRINTS" id="PR00080">
    <property type="entry name" value="SDRFAMILY"/>
</dbReference>
<dbReference type="InterPro" id="IPR036291">
    <property type="entry name" value="NAD(P)-bd_dom_sf"/>
</dbReference>
<feature type="domain" description="Ketoreductase" evidence="11">
    <location>
        <begin position="10"/>
        <end position="203"/>
    </location>
</feature>
<dbReference type="RefSeq" id="XP_034241677.1">
    <property type="nucleotide sequence ID" value="XM_034385786.1"/>
</dbReference>
<keyword evidence="9" id="KW-0456">Lyase</keyword>
<evidence type="ECO:0000256" key="7">
    <source>
        <dbReference type="ARBA" id="ARBA00023140"/>
    </source>
</evidence>
<dbReference type="GO" id="GO:0006635">
    <property type="term" value="P:fatty acid beta-oxidation"/>
    <property type="evidence" value="ECO:0007669"/>
    <property type="project" value="UniProtKB-UniPathway"/>
</dbReference>
<dbReference type="Gene3D" id="3.10.129.10">
    <property type="entry name" value="Hotdog Thioesterase"/>
    <property type="match status" value="1"/>
</dbReference>
<dbReference type="RefSeq" id="XP_034241676.1">
    <property type="nucleotide sequence ID" value="XM_034385785.1"/>
</dbReference>
<dbReference type="GO" id="GO:0016491">
    <property type="term" value="F:oxidoreductase activity"/>
    <property type="evidence" value="ECO:0007669"/>
    <property type="project" value="UniProtKB-KW"/>
</dbReference>
<keyword evidence="5" id="KW-0560">Oxidoreductase</keyword>
<keyword evidence="12" id="KW-1185">Reference proteome</keyword>
<dbReference type="SUPFAM" id="SSF54637">
    <property type="entry name" value="Thioesterase/thiol ester dehydrase-isomerase"/>
    <property type="match status" value="2"/>
</dbReference>
<dbReference type="Pfam" id="PF01575">
    <property type="entry name" value="MaoC_dehydratas"/>
    <property type="match status" value="1"/>
</dbReference>
<evidence type="ECO:0000313" key="12">
    <source>
        <dbReference type="Proteomes" id="UP000515158"/>
    </source>
</evidence>
<dbReference type="InterPro" id="IPR003033">
    <property type="entry name" value="SCP2_sterol-bd_dom"/>
</dbReference>
<dbReference type="PRINTS" id="PR00081">
    <property type="entry name" value="GDHRDH"/>
</dbReference>
<dbReference type="FunFam" id="3.10.129.10:FF:000013">
    <property type="entry name" value="Peroxisomal multifunctional enzyme type 2"/>
    <property type="match status" value="1"/>
</dbReference>
<dbReference type="InterPro" id="IPR054357">
    <property type="entry name" value="MFE-2_N"/>
</dbReference>
<dbReference type="UniPathway" id="UPA00659"/>
<dbReference type="CDD" id="cd03448">
    <property type="entry name" value="HDE_HSD"/>
    <property type="match status" value="1"/>
</dbReference>
<dbReference type="SMART" id="SM00822">
    <property type="entry name" value="PKS_KR"/>
    <property type="match status" value="1"/>
</dbReference>
<dbReference type="PANTHER" id="PTHR45024">
    <property type="entry name" value="DEHYDROGENASES, SHORT CHAIN"/>
    <property type="match status" value="1"/>
</dbReference>
<dbReference type="AlphaFoldDB" id="A0A6P8Z4Z0"/>
<dbReference type="PROSITE" id="PS00061">
    <property type="entry name" value="ADH_SHORT"/>
    <property type="match status" value="1"/>
</dbReference>
<dbReference type="Pfam" id="PF00106">
    <property type="entry name" value="adh_short"/>
    <property type="match status" value="1"/>
</dbReference>
<dbReference type="Gene3D" id="3.30.1050.10">
    <property type="entry name" value="SCP2 sterol-binding domain"/>
    <property type="match status" value="1"/>
</dbReference>
<evidence type="ECO:0000313" key="13">
    <source>
        <dbReference type="RefSeq" id="XP_034241676.1"/>
    </source>
</evidence>
<organism evidence="14">
    <name type="scientific">Thrips palmi</name>
    <name type="common">Melon thrips</name>
    <dbReference type="NCBI Taxonomy" id="161013"/>
    <lineage>
        <taxon>Eukaryota</taxon>
        <taxon>Metazoa</taxon>
        <taxon>Ecdysozoa</taxon>
        <taxon>Arthropoda</taxon>
        <taxon>Hexapoda</taxon>
        <taxon>Insecta</taxon>
        <taxon>Pterygota</taxon>
        <taxon>Neoptera</taxon>
        <taxon>Paraneoptera</taxon>
        <taxon>Thysanoptera</taxon>
        <taxon>Terebrantia</taxon>
        <taxon>Thripoidea</taxon>
        <taxon>Thripidae</taxon>
        <taxon>Thrips</taxon>
    </lineage>
</organism>
<dbReference type="Proteomes" id="UP000515158">
    <property type="component" value="Unplaced"/>
</dbReference>
<reference evidence="13 14" key="1">
    <citation type="submission" date="2025-04" db="UniProtKB">
        <authorList>
            <consortium name="RefSeq"/>
        </authorList>
    </citation>
    <scope>IDENTIFICATION</scope>
    <source>
        <tissue evidence="13 14">Total insect</tissue>
    </source>
</reference>
<dbReference type="InterPro" id="IPR057326">
    <property type="entry name" value="KR_dom"/>
</dbReference>
<keyword evidence="4" id="KW-0276">Fatty acid metabolism</keyword>
<dbReference type="InterPro" id="IPR036527">
    <property type="entry name" value="SCP2_sterol-bd_dom_sf"/>
</dbReference>
<dbReference type="InterPro" id="IPR029069">
    <property type="entry name" value="HotDog_dom_sf"/>
</dbReference>
<comment type="subcellular location">
    <subcellularLocation>
        <location evidence="1">Peroxisome</location>
    </subcellularLocation>
</comment>
<dbReference type="Pfam" id="PF02036">
    <property type="entry name" value="SCP2"/>
    <property type="match status" value="1"/>
</dbReference>
<dbReference type="PANTHER" id="PTHR45024:SF2">
    <property type="entry name" value="SCP2 DOMAIN-CONTAINING PROTEIN"/>
    <property type="match status" value="1"/>
</dbReference>
<dbReference type="InterPro" id="IPR002539">
    <property type="entry name" value="MaoC-like_dom"/>
</dbReference>
<dbReference type="SUPFAM" id="SSF55718">
    <property type="entry name" value="SCP-like"/>
    <property type="match status" value="1"/>
</dbReference>
<dbReference type="GO" id="GO:0016853">
    <property type="term" value="F:isomerase activity"/>
    <property type="evidence" value="ECO:0007669"/>
    <property type="project" value="UniProtKB-KW"/>
</dbReference>
<evidence type="ECO:0000259" key="11">
    <source>
        <dbReference type="SMART" id="SM00822"/>
    </source>
</evidence>
<dbReference type="CDD" id="cd05353">
    <property type="entry name" value="hydroxyacyl-CoA-like_DH_SDR_c-like"/>
    <property type="match status" value="1"/>
</dbReference>
<evidence type="ECO:0000256" key="9">
    <source>
        <dbReference type="ARBA" id="ARBA00023239"/>
    </source>
</evidence>
<evidence type="ECO:0000256" key="2">
    <source>
        <dbReference type="ARBA" id="ARBA00005005"/>
    </source>
</evidence>
<dbReference type="GO" id="GO:0018812">
    <property type="term" value="F:3-hydroxyacyl-CoA dehydratase activity"/>
    <property type="evidence" value="ECO:0007669"/>
    <property type="project" value="UniProtKB-ARBA"/>
</dbReference>
<dbReference type="Gene3D" id="3.40.50.720">
    <property type="entry name" value="NAD(P)-binding Rossmann-like Domain"/>
    <property type="match status" value="1"/>
</dbReference>
<gene>
    <name evidence="13 14" type="primary">LOC117645519</name>
</gene>
<protein>
    <recommendedName>
        <fullName evidence="10">Peroxisomal multifunctional enzyme type 2</fullName>
    </recommendedName>
</protein>
<dbReference type="InterPro" id="IPR020904">
    <property type="entry name" value="Sc_DH/Rdtase_CS"/>
</dbReference>
<dbReference type="FunFam" id="3.40.50.720:FF:000185">
    <property type="entry name" value="peroxisomal multifunctional enzyme type 2"/>
    <property type="match status" value="1"/>
</dbReference>
<dbReference type="Pfam" id="PF22622">
    <property type="entry name" value="MFE-2_hydrat-2_N"/>
    <property type="match status" value="1"/>
</dbReference>
<dbReference type="GeneID" id="117645519"/>
<evidence type="ECO:0000256" key="3">
    <source>
        <dbReference type="ARBA" id="ARBA00006484"/>
    </source>
</evidence>
<proteinExistence type="inferred from homology"/>
<evidence type="ECO:0000256" key="8">
    <source>
        <dbReference type="ARBA" id="ARBA00023235"/>
    </source>
</evidence>
<evidence type="ECO:0000256" key="1">
    <source>
        <dbReference type="ARBA" id="ARBA00004275"/>
    </source>
</evidence>
<dbReference type="OrthoDB" id="3592703at2759"/>
<keyword evidence="6" id="KW-0443">Lipid metabolism</keyword>
<accession>A0A6P8Z4Z0</accession>
<evidence type="ECO:0000256" key="6">
    <source>
        <dbReference type="ARBA" id="ARBA00023098"/>
    </source>
</evidence>
<keyword evidence="8" id="KW-0413">Isomerase</keyword>
<name>A0A6P8Z4Z0_THRPL</name>
<dbReference type="KEGG" id="tpal:117645519"/>
<comment type="pathway">
    <text evidence="2">Lipid metabolism; fatty acid beta-oxidation.</text>
</comment>
<evidence type="ECO:0000256" key="5">
    <source>
        <dbReference type="ARBA" id="ARBA00023002"/>
    </source>
</evidence>
<evidence type="ECO:0000256" key="10">
    <source>
        <dbReference type="ARBA" id="ARBA00073497"/>
    </source>
</evidence>
<dbReference type="Gene3D" id="1.10.287.4290">
    <property type="match status" value="1"/>
</dbReference>
<comment type="similarity">
    <text evidence="3">Belongs to the short-chain dehydrogenases/reductases (SDR) family.</text>
</comment>
<dbReference type="GO" id="GO:0005777">
    <property type="term" value="C:peroxisome"/>
    <property type="evidence" value="ECO:0007669"/>
    <property type="project" value="UniProtKB-SubCell"/>
</dbReference>
<dbReference type="InterPro" id="IPR002347">
    <property type="entry name" value="SDR_fam"/>
</dbReference>
<sequence length="720" mass="78527">MASKLRYDGRVAVVTGAGAGLGRTYALLLAERGASVVVNDLGGGRHGDGSSTKAADTVVQEIKAKGGKAVADYNSVEEGEKIIQTALENFGRVDILINNAGILRDKTFARISDQDWDLVHRVHLKGSFKTTQAAWPHMRKQEFGRVIMTASQSGLCGNFGQANYSAAKYGLVGLNNTLALEGQKYNIHCNTIVPTAASRLTEDILPPEMYAELKPSLIAPVVAWLCHESCEDNGSIIDSGAGFAAQCRMYRGAGVNLRKKITDEVSIEDVRDSWDKVTDMSKATPLSSIQAATGNLMTVLEELKSTPASGKVFKEKFSYTPRDLILYALGVGASTKNPEDLRFLYENDEQFAALPSFYIIPGQMIGMFSGLWDNAIPGKAIDPTQLLHGEQYVEIHKPIQTSGTLTNECQIADVLDKGSKGAVILMDIDTFDEEGDLVAHSQMTVFIRGAGEFGGPQTSSKQIMCAERPKRKPDASRIQATLLDQAALYRLSGDANPLHIDPNFSAMGGFDRPILHGMATLGFAARHVLELYAGNDPNLVKTIKVRFTKPVLPSHTLKTDMWREGNRIHFETSVIETGNVVISGAYMDLKEVQPAANMHKVAAESLKCEEMFNEMRKRMDADPATAKKINGVFLYNITKNGQVAGKWVVDLKQCKLYKGDAEAGVKVDTTLTVDDQDMIDITTGKLNPQVAFMKQKLKITGNVMLTQKLQGLLKAQQSKL</sequence>
<dbReference type="SUPFAM" id="SSF51735">
    <property type="entry name" value="NAD(P)-binding Rossmann-fold domains"/>
    <property type="match status" value="1"/>
</dbReference>
<evidence type="ECO:0000256" key="4">
    <source>
        <dbReference type="ARBA" id="ARBA00022832"/>
    </source>
</evidence>